<dbReference type="Proteomes" id="UP000318582">
    <property type="component" value="Unassembled WGS sequence"/>
</dbReference>
<organism evidence="12 13">
    <name type="scientific">Powellomyces hirtus</name>
    <dbReference type="NCBI Taxonomy" id="109895"/>
    <lineage>
        <taxon>Eukaryota</taxon>
        <taxon>Fungi</taxon>
        <taxon>Fungi incertae sedis</taxon>
        <taxon>Chytridiomycota</taxon>
        <taxon>Chytridiomycota incertae sedis</taxon>
        <taxon>Chytridiomycetes</taxon>
        <taxon>Spizellomycetales</taxon>
        <taxon>Powellomycetaceae</taxon>
        <taxon>Powellomyces</taxon>
    </lineage>
</organism>
<dbReference type="PIRSF" id="PIRSF037707">
    <property type="entry name" value="MAS20_rcpt"/>
    <property type="match status" value="1"/>
</dbReference>
<reference evidence="12 13" key="1">
    <citation type="journal article" date="2019" name="Sci. Rep.">
        <title>Comparative genomics of chytrid fungi reveal insights into the obligate biotrophic and pathogenic lifestyle of Synchytrium endobioticum.</title>
        <authorList>
            <person name="van de Vossenberg B.T.L.H."/>
            <person name="Warris S."/>
            <person name="Nguyen H.D.T."/>
            <person name="van Gent-Pelzer M.P.E."/>
            <person name="Joly D.L."/>
            <person name="van de Geest H.C."/>
            <person name="Bonants P.J.M."/>
            <person name="Smith D.S."/>
            <person name="Levesque C.A."/>
            <person name="van der Lee T.A.J."/>
        </authorList>
    </citation>
    <scope>NUCLEOTIDE SEQUENCE [LARGE SCALE GENOMIC DNA]</scope>
    <source>
        <strain evidence="12 13">CBS 809.83</strain>
    </source>
</reference>
<evidence type="ECO:0000256" key="10">
    <source>
        <dbReference type="PIRNR" id="PIRNR037707"/>
    </source>
</evidence>
<keyword evidence="8 10" id="KW-0496">Mitochondrion</keyword>
<evidence type="ECO:0000256" key="8">
    <source>
        <dbReference type="ARBA" id="ARBA00023128"/>
    </source>
</evidence>
<dbReference type="GO" id="GO:0030150">
    <property type="term" value="P:protein import into mitochondrial matrix"/>
    <property type="evidence" value="ECO:0007669"/>
    <property type="project" value="TreeGrafter"/>
</dbReference>
<comment type="similarity">
    <text evidence="2 10">Belongs to the Tom20 family.</text>
</comment>
<accession>A0A507EG91</accession>
<keyword evidence="4" id="KW-0812">Transmembrane</keyword>
<evidence type="ECO:0000256" key="2">
    <source>
        <dbReference type="ARBA" id="ARBA00005792"/>
    </source>
</evidence>
<evidence type="ECO:0000256" key="11">
    <source>
        <dbReference type="SAM" id="MobiDB-lite"/>
    </source>
</evidence>
<dbReference type="Pfam" id="PF02064">
    <property type="entry name" value="MAS20"/>
    <property type="match status" value="1"/>
</dbReference>
<sequence length="172" mass="19254">MVNMKQVLAGSAAVAAVSALGYLIWFDQKRQKDPKFRRKLKAQARKDAEQRNLAENRARQARERETTNMGAAIDPMGPIPDDPEERAEYFMKLLQYGETLASRGPSMYPMAAGVFFKAIQAYHDPMNLLMVLQQSLPEQIMVLIMELYAADVSGGKKEGGATLTELDEQDIE</sequence>
<comment type="caution">
    <text evidence="12">The sequence shown here is derived from an EMBL/GenBank/DDBJ whole genome shotgun (WGS) entry which is preliminary data.</text>
</comment>
<evidence type="ECO:0000256" key="6">
    <source>
        <dbReference type="ARBA" id="ARBA00022927"/>
    </source>
</evidence>
<evidence type="ECO:0000256" key="9">
    <source>
        <dbReference type="ARBA" id="ARBA00023136"/>
    </source>
</evidence>
<dbReference type="InterPro" id="IPR002056">
    <property type="entry name" value="MAS20"/>
</dbReference>
<evidence type="ECO:0000256" key="4">
    <source>
        <dbReference type="ARBA" id="ARBA00022692"/>
    </source>
</evidence>
<keyword evidence="3" id="KW-0813">Transport</keyword>
<keyword evidence="9 10" id="KW-0472">Membrane</keyword>
<dbReference type="PANTHER" id="PTHR12430">
    <property type="entry name" value="MITOCHONDRIAL IMPORT RECEPTOR SUBUNIT TOM20"/>
    <property type="match status" value="1"/>
</dbReference>
<dbReference type="PANTHER" id="PTHR12430:SF0">
    <property type="entry name" value="TRANSLOCASE OF OUTER MITOCHONDRIAL MEMBRANE 20"/>
    <property type="match status" value="1"/>
</dbReference>
<keyword evidence="6" id="KW-0653">Protein transport</keyword>
<feature type="region of interest" description="Disordered" evidence="11">
    <location>
        <begin position="42"/>
        <end position="78"/>
    </location>
</feature>
<dbReference type="PRINTS" id="PR00351">
    <property type="entry name" value="OM20RECEPTOR"/>
</dbReference>
<dbReference type="GO" id="GO:0016031">
    <property type="term" value="P:tRNA import into mitochondrion"/>
    <property type="evidence" value="ECO:0007669"/>
    <property type="project" value="TreeGrafter"/>
</dbReference>
<evidence type="ECO:0000256" key="1">
    <source>
        <dbReference type="ARBA" id="ARBA00004572"/>
    </source>
</evidence>
<keyword evidence="13" id="KW-1185">Reference proteome</keyword>
<dbReference type="GO" id="GO:0005742">
    <property type="term" value="C:mitochondrial outer membrane translocase complex"/>
    <property type="evidence" value="ECO:0007669"/>
    <property type="project" value="UniProtKB-UniRule"/>
</dbReference>
<dbReference type="GO" id="GO:0008320">
    <property type="term" value="F:protein transmembrane transporter activity"/>
    <property type="evidence" value="ECO:0007669"/>
    <property type="project" value="TreeGrafter"/>
</dbReference>
<comment type="subcellular location">
    <subcellularLocation>
        <location evidence="1">Mitochondrion outer membrane</location>
        <topology evidence="1">Single-pass membrane protein</topology>
    </subcellularLocation>
</comment>
<dbReference type="InterPro" id="IPR023392">
    <property type="entry name" value="Tom20_dom_sf"/>
</dbReference>
<proteinExistence type="inferred from homology"/>
<name>A0A507EG91_9FUNG</name>
<dbReference type="STRING" id="109895.A0A507EG91"/>
<feature type="compositionally biased region" description="Basic and acidic residues" evidence="11">
    <location>
        <begin position="44"/>
        <end position="66"/>
    </location>
</feature>
<protein>
    <recommendedName>
        <fullName evidence="14">Protein import receptor MAS20</fullName>
    </recommendedName>
</protein>
<evidence type="ECO:0008006" key="14">
    <source>
        <dbReference type="Google" id="ProtNLM"/>
    </source>
</evidence>
<dbReference type="SUPFAM" id="SSF47157">
    <property type="entry name" value="Mitochondrial import receptor subunit Tom20"/>
    <property type="match status" value="1"/>
</dbReference>
<dbReference type="GO" id="GO:0006886">
    <property type="term" value="P:intracellular protein transport"/>
    <property type="evidence" value="ECO:0007669"/>
    <property type="project" value="InterPro"/>
</dbReference>
<gene>
    <name evidence="12" type="ORF">PhCBS80983_g00087</name>
</gene>
<dbReference type="GO" id="GO:0006605">
    <property type="term" value="P:protein targeting"/>
    <property type="evidence" value="ECO:0007669"/>
    <property type="project" value="InterPro"/>
</dbReference>
<evidence type="ECO:0000313" key="13">
    <source>
        <dbReference type="Proteomes" id="UP000318582"/>
    </source>
</evidence>
<evidence type="ECO:0000256" key="5">
    <source>
        <dbReference type="ARBA" id="ARBA00022787"/>
    </source>
</evidence>
<evidence type="ECO:0000313" key="12">
    <source>
        <dbReference type="EMBL" id="TPX62844.1"/>
    </source>
</evidence>
<dbReference type="EMBL" id="QEAQ01000001">
    <property type="protein sequence ID" value="TPX62844.1"/>
    <property type="molecule type" value="Genomic_DNA"/>
</dbReference>
<dbReference type="Gene3D" id="1.20.960.10">
    <property type="entry name" value="Mitochondrial outer membrane translocase complex, subunit Tom20 domain"/>
    <property type="match status" value="1"/>
</dbReference>
<evidence type="ECO:0000256" key="7">
    <source>
        <dbReference type="ARBA" id="ARBA00022989"/>
    </source>
</evidence>
<dbReference type="GO" id="GO:0030943">
    <property type="term" value="F:mitochondrion targeting sequence binding"/>
    <property type="evidence" value="ECO:0007669"/>
    <property type="project" value="TreeGrafter"/>
</dbReference>
<dbReference type="AlphaFoldDB" id="A0A507EG91"/>
<keyword evidence="5 10" id="KW-1000">Mitochondrion outer membrane</keyword>
<evidence type="ECO:0000256" key="3">
    <source>
        <dbReference type="ARBA" id="ARBA00022448"/>
    </source>
</evidence>
<keyword evidence="7" id="KW-1133">Transmembrane helix</keyword>